<comment type="caution">
    <text evidence="1">The sequence shown here is derived from an EMBL/GenBank/DDBJ whole genome shotgun (WGS) entry which is preliminary data.</text>
</comment>
<dbReference type="AlphaFoldDB" id="A0A081D2D2"/>
<name>A0A081D2D2_9HYPH</name>
<dbReference type="EMBL" id="BBJU01000031">
    <property type="protein sequence ID" value="GAK73078.1"/>
    <property type="molecule type" value="Genomic_DNA"/>
</dbReference>
<sequence length="109" mass="12499">MRSFNDCKIGCYGQVMKQPRDSEASKLRRDQITYIGPVPDPVNTALDDLPQYITLGCFCSSCERETWIDREAVRKKWGNAFLGSLQARLRCRACGNRLGNRWIMGQLPR</sequence>
<gene>
    <name evidence="1" type="ORF">RRU01S_31_00120</name>
</gene>
<evidence type="ECO:0000313" key="1">
    <source>
        <dbReference type="EMBL" id="GAK73078.1"/>
    </source>
</evidence>
<protein>
    <submittedName>
        <fullName evidence="1">Uncharacterized protein</fullName>
    </submittedName>
</protein>
<evidence type="ECO:0000313" key="2">
    <source>
        <dbReference type="Proteomes" id="UP000028701"/>
    </source>
</evidence>
<accession>A0A081D2D2</accession>
<dbReference type="Proteomes" id="UP000028701">
    <property type="component" value="Unassembled WGS sequence"/>
</dbReference>
<reference evidence="1 2" key="1">
    <citation type="submission" date="2014-08" db="EMBL/GenBank/DDBJ databases">
        <title>Whole genome shotgun sequence of Rhizobium rubi NBRC 13261.</title>
        <authorList>
            <person name="Katano-Makiyama Y."/>
            <person name="Hosoyama A."/>
            <person name="Hashimoto M."/>
            <person name="Hosoyama Y."/>
            <person name="Noguchi M."/>
            <person name="Tsuchikane K."/>
            <person name="Uohara A."/>
            <person name="Ohji S."/>
            <person name="Ichikawa N."/>
            <person name="Kimura A."/>
            <person name="Yamazoe A."/>
            <person name="Fujita N."/>
        </authorList>
    </citation>
    <scope>NUCLEOTIDE SEQUENCE [LARGE SCALE GENOMIC DNA]</scope>
    <source>
        <strain evidence="1 2">NBRC 13261</strain>
    </source>
</reference>
<proteinExistence type="predicted"/>
<organism evidence="1 2">
    <name type="scientific">Agrobacterium rubi TR3 = NBRC 13261</name>
    <dbReference type="NCBI Taxonomy" id="1368415"/>
    <lineage>
        <taxon>Bacteria</taxon>
        <taxon>Pseudomonadati</taxon>
        <taxon>Pseudomonadota</taxon>
        <taxon>Alphaproteobacteria</taxon>
        <taxon>Hyphomicrobiales</taxon>
        <taxon>Rhizobiaceae</taxon>
        <taxon>Rhizobium/Agrobacterium group</taxon>
        <taxon>Agrobacterium</taxon>
    </lineage>
</organism>